<sequence>ITKSEEMLCVFERRNFVGKNGIYDIRCHQLHGPTFPWFLGVCRSGVVCGGLPILIWKSAEE</sequence>
<organism evidence="1 2">
    <name type="scientific">Neurospora tetrasperma (strain FGSC 2508 / ATCC MYA-4615 / P0657)</name>
    <dbReference type="NCBI Taxonomy" id="510951"/>
    <lineage>
        <taxon>Eukaryota</taxon>
        <taxon>Fungi</taxon>
        <taxon>Dikarya</taxon>
        <taxon>Ascomycota</taxon>
        <taxon>Pezizomycotina</taxon>
        <taxon>Sordariomycetes</taxon>
        <taxon>Sordariomycetidae</taxon>
        <taxon>Sordariales</taxon>
        <taxon>Sordariaceae</taxon>
        <taxon>Neurospora</taxon>
    </lineage>
</organism>
<accession>F8MDP2</accession>
<dbReference type="RefSeq" id="XP_009847049.1">
    <property type="nucleotide sequence ID" value="XM_009848747.1"/>
</dbReference>
<feature type="non-terminal residue" evidence="1">
    <location>
        <position position="1"/>
    </location>
</feature>
<proteinExistence type="predicted"/>
<keyword evidence="2" id="KW-1185">Reference proteome</keyword>
<reference evidence="2" key="1">
    <citation type="journal article" date="2011" name="Genetics">
        <title>Massive changes in genome architecture accompany the transition to self-fertility in the filamentous fungus Neurospora tetrasperma.</title>
        <authorList>
            <person name="Ellison C.E."/>
            <person name="Stajich J.E."/>
            <person name="Jacobson D.J."/>
            <person name="Natvig D.O."/>
            <person name="Lapidus A."/>
            <person name="Foster B."/>
            <person name="Aerts A."/>
            <person name="Riley R."/>
            <person name="Lindquist E.A."/>
            <person name="Grigoriev I.V."/>
            <person name="Taylor J.W."/>
        </authorList>
    </citation>
    <scope>NUCLEOTIDE SEQUENCE [LARGE SCALE GENOMIC DNA]</scope>
    <source>
        <strain evidence="2">FGSC 2508 / P0657</strain>
    </source>
</reference>
<dbReference type="HOGENOM" id="CLU_198494_2_0_1"/>
<dbReference type="EMBL" id="GL891302">
    <property type="protein sequence ID" value="EGO61480.1"/>
    <property type="molecule type" value="Genomic_DNA"/>
</dbReference>
<dbReference type="VEuPathDB" id="FungiDB:NEUTE1DRAFT_34252"/>
<dbReference type="GeneID" id="20827460"/>
<protein>
    <submittedName>
        <fullName evidence="1">Uncharacterized protein</fullName>
    </submittedName>
</protein>
<name>F8MDP2_NEUT8</name>
<evidence type="ECO:0000313" key="1">
    <source>
        <dbReference type="EMBL" id="EGO61480.1"/>
    </source>
</evidence>
<dbReference type="KEGG" id="nte:NEUTE1DRAFT34252"/>
<dbReference type="AlphaFoldDB" id="F8MDP2"/>
<dbReference type="Proteomes" id="UP000008065">
    <property type="component" value="Unassembled WGS sequence"/>
</dbReference>
<evidence type="ECO:0000313" key="2">
    <source>
        <dbReference type="Proteomes" id="UP000008065"/>
    </source>
</evidence>
<gene>
    <name evidence="1" type="ORF">NEUTE1DRAFT_34252</name>
</gene>